<dbReference type="InterPro" id="IPR036775">
    <property type="entry name" value="DNA_pol_Y-fam_lit_finger_sf"/>
</dbReference>
<dbReference type="GO" id="GO:0006261">
    <property type="term" value="P:DNA-templated DNA replication"/>
    <property type="evidence" value="ECO:0007669"/>
    <property type="project" value="UniProtKB-UniRule"/>
</dbReference>
<keyword evidence="11 16" id="KW-0239">DNA-directed DNA polymerase</keyword>
<proteinExistence type="inferred from homology"/>
<evidence type="ECO:0000256" key="1">
    <source>
        <dbReference type="ARBA" id="ARBA00004496"/>
    </source>
</evidence>
<dbReference type="GO" id="GO:0042276">
    <property type="term" value="P:error-prone translesion synthesis"/>
    <property type="evidence" value="ECO:0007669"/>
    <property type="project" value="TreeGrafter"/>
</dbReference>
<evidence type="ECO:0000256" key="2">
    <source>
        <dbReference type="ARBA" id="ARBA00010945"/>
    </source>
</evidence>
<evidence type="ECO:0000259" key="18">
    <source>
        <dbReference type="PROSITE" id="PS50173"/>
    </source>
</evidence>
<protein>
    <recommendedName>
        <fullName evidence="16">DNA polymerase IV</fullName>
        <shortName evidence="16">Pol IV</shortName>
        <ecNumber evidence="16">2.7.7.7</ecNumber>
    </recommendedName>
</protein>
<dbReference type="Proteomes" id="UP000198649">
    <property type="component" value="Unassembled WGS sequence"/>
</dbReference>
<keyword evidence="5 16" id="KW-0808">Transferase</keyword>
<feature type="site" description="Substrate discrimination" evidence="16">
    <location>
        <position position="58"/>
    </location>
</feature>
<dbReference type="InterPro" id="IPR022880">
    <property type="entry name" value="DNApol_IV"/>
</dbReference>
<evidence type="ECO:0000256" key="13">
    <source>
        <dbReference type="ARBA" id="ARBA00023204"/>
    </source>
</evidence>
<comment type="catalytic activity">
    <reaction evidence="15 16">
        <text>DNA(n) + a 2'-deoxyribonucleoside 5'-triphosphate = DNA(n+1) + diphosphate</text>
        <dbReference type="Rhea" id="RHEA:22508"/>
        <dbReference type="Rhea" id="RHEA-COMP:17339"/>
        <dbReference type="Rhea" id="RHEA-COMP:17340"/>
        <dbReference type="ChEBI" id="CHEBI:33019"/>
        <dbReference type="ChEBI" id="CHEBI:61560"/>
        <dbReference type="ChEBI" id="CHEBI:173112"/>
        <dbReference type="EC" id="2.7.7.7"/>
    </reaction>
</comment>
<organism evidence="19 20">
    <name type="scientific">Nocardioides psychrotolerans</name>
    <dbReference type="NCBI Taxonomy" id="1005945"/>
    <lineage>
        <taxon>Bacteria</taxon>
        <taxon>Bacillati</taxon>
        <taxon>Actinomycetota</taxon>
        <taxon>Actinomycetes</taxon>
        <taxon>Propionibacteriales</taxon>
        <taxon>Nocardioidaceae</taxon>
        <taxon>Nocardioides</taxon>
    </lineage>
</organism>
<keyword evidence="4 16" id="KW-0963">Cytoplasm</keyword>
<dbReference type="GO" id="GO:0009432">
    <property type="term" value="P:SOS response"/>
    <property type="evidence" value="ECO:0007669"/>
    <property type="project" value="TreeGrafter"/>
</dbReference>
<dbReference type="EMBL" id="FOQG01000002">
    <property type="protein sequence ID" value="SFH83844.1"/>
    <property type="molecule type" value="Genomic_DNA"/>
</dbReference>
<sequence>MWHRRRVPRHGALRQRADSADGMSALPIGAGPGPGPGARTGAASTTTPILHVDMDAFYASVATRERPDLQDVPVIVGGGHRGVVLSANYLARQYGVRSAMTATRARRLCPHAVVLPPDYDTFTTVSTSVMATFRQVTPLVEALSLDEAFLDVRGSTRRLGPPLQIAEQLRATIHDEQGITCSVGVAASVSVAKLASRRAKPDGVVVVPPEEMTSFLHPLDVGELYGVGEKTQAMLHRLGLITVGDVAHTPLRTLQRAVGEALGRQLHDLSWGTDRREVVARTASAFGLGGGEPDKSMGAQETFGRDTDDRAVVLREMLRLTAKVAGRMRTAGVAGRTVTITVRFADFTTITRSRTLSEATDGTQEVYRAVTGLYDALGLQRARVRLVGVRVEGLVPRDRVHQQLVLGEREHGWSEADRAVDRATRRFGAAAVRPASLIDQEGAGRVRSVRASIAAPRRPDR</sequence>
<keyword evidence="13 16" id="KW-0234">DNA repair</keyword>
<keyword evidence="12 16" id="KW-0238">DNA-binding</keyword>
<evidence type="ECO:0000313" key="20">
    <source>
        <dbReference type="Proteomes" id="UP000198649"/>
    </source>
</evidence>
<comment type="function">
    <text evidence="14 16">Poorly processive, error-prone DNA polymerase involved in untargeted mutagenesis. Copies undamaged DNA at stalled replication forks, which arise in vivo from mismatched or misaligned primer ends. These misaligned primers can be extended by PolIV. Exhibits no 3'-5' exonuclease (proofreading) activity. May be involved in translesional synthesis, in conjunction with the beta clamp from PolIII.</text>
</comment>
<keyword evidence="7 16" id="KW-0235">DNA replication</keyword>
<evidence type="ECO:0000313" key="19">
    <source>
        <dbReference type="EMBL" id="SFH83844.1"/>
    </source>
</evidence>
<dbReference type="InterPro" id="IPR053848">
    <property type="entry name" value="IMS_HHH_1"/>
</dbReference>
<dbReference type="InterPro" id="IPR017961">
    <property type="entry name" value="DNA_pol_Y-fam_little_finger"/>
</dbReference>
<evidence type="ECO:0000256" key="3">
    <source>
        <dbReference type="ARBA" id="ARBA00022457"/>
    </source>
</evidence>
<comment type="cofactor">
    <cofactor evidence="16">
        <name>Mg(2+)</name>
        <dbReference type="ChEBI" id="CHEBI:18420"/>
    </cofactor>
    <text evidence="16">Binds 2 magnesium ions per subunit.</text>
</comment>
<dbReference type="PANTHER" id="PTHR11076:SF33">
    <property type="entry name" value="DNA POLYMERASE KAPPA"/>
    <property type="match status" value="1"/>
</dbReference>
<evidence type="ECO:0000256" key="17">
    <source>
        <dbReference type="SAM" id="MobiDB-lite"/>
    </source>
</evidence>
<dbReference type="PANTHER" id="PTHR11076">
    <property type="entry name" value="DNA REPAIR POLYMERASE UMUC / TRANSFERASE FAMILY MEMBER"/>
    <property type="match status" value="1"/>
</dbReference>
<dbReference type="Gene3D" id="3.40.1170.60">
    <property type="match status" value="1"/>
</dbReference>
<dbReference type="PROSITE" id="PS50173">
    <property type="entry name" value="UMUC"/>
    <property type="match status" value="1"/>
</dbReference>
<keyword evidence="3 16" id="KW-0515">Mutator protein</keyword>
<reference evidence="19 20" key="1">
    <citation type="submission" date="2016-10" db="EMBL/GenBank/DDBJ databases">
        <authorList>
            <person name="de Groot N.N."/>
        </authorList>
    </citation>
    <scope>NUCLEOTIDE SEQUENCE [LARGE SCALE GENOMIC DNA]</scope>
    <source>
        <strain evidence="19 20">CGMCC 1.11156</strain>
    </source>
</reference>
<feature type="domain" description="UmuC" evidence="18">
    <location>
        <begin position="49"/>
        <end position="228"/>
    </location>
</feature>
<keyword evidence="20" id="KW-1185">Reference proteome</keyword>
<dbReference type="NCBIfam" id="NF002677">
    <property type="entry name" value="PRK02406.1"/>
    <property type="match status" value="1"/>
</dbReference>
<feature type="binding site" evidence="16">
    <location>
        <position position="146"/>
    </location>
    <ligand>
        <name>Mg(2+)</name>
        <dbReference type="ChEBI" id="CHEBI:18420"/>
    </ligand>
</feature>
<keyword evidence="6 16" id="KW-0548">Nucleotidyltransferase</keyword>
<dbReference type="EC" id="2.7.7.7" evidence="16"/>
<dbReference type="Gene3D" id="1.10.150.20">
    <property type="entry name" value="5' to 3' exonuclease, C-terminal subdomain"/>
    <property type="match status" value="1"/>
</dbReference>
<dbReference type="Gene3D" id="3.30.70.270">
    <property type="match status" value="1"/>
</dbReference>
<dbReference type="Pfam" id="PF21999">
    <property type="entry name" value="IMS_HHH_1"/>
    <property type="match status" value="1"/>
</dbReference>
<evidence type="ECO:0000256" key="14">
    <source>
        <dbReference type="ARBA" id="ARBA00025589"/>
    </source>
</evidence>
<gene>
    <name evidence="16" type="primary">dinB</name>
    <name evidence="19" type="ORF">SAMN05216561_102425</name>
</gene>
<dbReference type="FunFam" id="3.30.1490.100:FF:000004">
    <property type="entry name" value="DNA polymerase IV"/>
    <property type="match status" value="1"/>
</dbReference>
<evidence type="ECO:0000256" key="15">
    <source>
        <dbReference type="ARBA" id="ARBA00049244"/>
    </source>
</evidence>
<keyword evidence="8 16" id="KW-0479">Metal-binding</keyword>
<evidence type="ECO:0000256" key="12">
    <source>
        <dbReference type="ARBA" id="ARBA00023125"/>
    </source>
</evidence>
<dbReference type="Pfam" id="PF00817">
    <property type="entry name" value="IMS"/>
    <property type="match status" value="1"/>
</dbReference>
<evidence type="ECO:0000256" key="6">
    <source>
        <dbReference type="ARBA" id="ARBA00022695"/>
    </source>
</evidence>
<evidence type="ECO:0000256" key="10">
    <source>
        <dbReference type="ARBA" id="ARBA00022842"/>
    </source>
</evidence>
<accession>A0A1I3DAU3</accession>
<feature type="active site" evidence="16">
    <location>
        <position position="147"/>
    </location>
</feature>
<evidence type="ECO:0000256" key="11">
    <source>
        <dbReference type="ARBA" id="ARBA00022932"/>
    </source>
</evidence>
<feature type="compositionally biased region" description="Basic residues" evidence="17">
    <location>
        <begin position="1"/>
        <end position="13"/>
    </location>
</feature>
<keyword evidence="10 16" id="KW-0460">Magnesium</keyword>
<dbReference type="NCBIfam" id="NF003015">
    <property type="entry name" value="PRK03858.1"/>
    <property type="match status" value="1"/>
</dbReference>
<evidence type="ECO:0000256" key="8">
    <source>
        <dbReference type="ARBA" id="ARBA00022723"/>
    </source>
</evidence>
<dbReference type="SUPFAM" id="SSF100879">
    <property type="entry name" value="Lesion bypass DNA polymerase (Y-family), little finger domain"/>
    <property type="match status" value="1"/>
</dbReference>
<evidence type="ECO:0000256" key="16">
    <source>
        <dbReference type="HAMAP-Rule" id="MF_01113"/>
    </source>
</evidence>
<dbReference type="InterPro" id="IPR043128">
    <property type="entry name" value="Rev_trsase/Diguanyl_cyclase"/>
</dbReference>
<comment type="subunit">
    <text evidence="16">Monomer.</text>
</comment>
<feature type="binding site" evidence="16">
    <location>
        <position position="53"/>
    </location>
    <ligand>
        <name>Mg(2+)</name>
        <dbReference type="ChEBI" id="CHEBI:18420"/>
    </ligand>
</feature>
<feature type="region of interest" description="Disordered" evidence="17">
    <location>
        <begin position="1"/>
        <end position="43"/>
    </location>
</feature>
<dbReference type="AlphaFoldDB" id="A0A1I3DAU3"/>
<dbReference type="Pfam" id="PF11799">
    <property type="entry name" value="IMS_C"/>
    <property type="match status" value="1"/>
</dbReference>
<dbReference type="STRING" id="1005945.SAMN05216561_102425"/>
<comment type="similarity">
    <text evidence="2 16">Belongs to the DNA polymerase type-Y family.</text>
</comment>
<keyword evidence="9 16" id="KW-0227">DNA damage</keyword>
<name>A0A1I3DAU3_9ACTN</name>
<dbReference type="Gene3D" id="3.30.1490.100">
    <property type="entry name" value="DNA polymerase, Y-family, little finger domain"/>
    <property type="match status" value="1"/>
</dbReference>
<dbReference type="SUPFAM" id="SSF56672">
    <property type="entry name" value="DNA/RNA polymerases"/>
    <property type="match status" value="1"/>
</dbReference>
<dbReference type="HAMAP" id="MF_01113">
    <property type="entry name" value="DNApol_IV"/>
    <property type="match status" value="1"/>
</dbReference>
<dbReference type="CDD" id="cd03586">
    <property type="entry name" value="PolY_Pol_IV_kappa"/>
    <property type="match status" value="1"/>
</dbReference>
<evidence type="ECO:0000256" key="9">
    <source>
        <dbReference type="ARBA" id="ARBA00022763"/>
    </source>
</evidence>
<comment type="subcellular location">
    <subcellularLocation>
        <location evidence="1 16">Cytoplasm</location>
    </subcellularLocation>
</comment>
<dbReference type="InterPro" id="IPR050116">
    <property type="entry name" value="DNA_polymerase-Y"/>
</dbReference>
<dbReference type="GO" id="GO:0003684">
    <property type="term" value="F:damaged DNA binding"/>
    <property type="evidence" value="ECO:0007669"/>
    <property type="project" value="InterPro"/>
</dbReference>
<evidence type="ECO:0000256" key="5">
    <source>
        <dbReference type="ARBA" id="ARBA00022679"/>
    </source>
</evidence>
<dbReference type="GO" id="GO:0000287">
    <property type="term" value="F:magnesium ion binding"/>
    <property type="evidence" value="ECO:0007669"/>
    <property type="project" value="UniProtKB-UniRule"/>
</dbReference>
<dbReference type="GO" id="GO:0005829">
    <property type="term" value="C:cytosol"/>
    <property type="evidence" value="ECO:0007669"/>
    <property type="project" value="TreeGrafter"/>
</dbReference>
<dbReference type="GO" id="GO:0006281">
    <property type="term" value="P:DNA repair"/>
    <property type="evidence" value="ECO:0007669"/>
    <property type="project" value="UniProtKB-UniRule"/>
</dbReference>
<evidence type="ECO:0000256" key="4">
    <source>
        <dbReference type="ARBA" id="ARBA00022490"/>
    </source>
</evidence>
<dbReference type="InterPro" id="IPR043502">
    <property type="entry name" value="DNA/RNA_pol_sf"/>
</dbReference>
<evidence type="ECO:0000256" key="7">
    <source>
        <dbReference type="ARBA" id="ARBA00022705"/>
    </source>
</evidence>
<dbReference type="InterPro" id="IPR001126">
    <property type="entry name" value="UmuC"/>
</dbReference>
<dbReference type="GO" id="GO:0003887">
    <property type="term" value="F:DNA-directed DNA polymerase activity"/>
    <property type="evidence" value="ECO:0007669"/>
    <property type="project" value="UniProtKB-UniRule"/>
</dbReference>